<sequence length="105" mass="10840">MASRGFRIPTLLTSVPSSAKLSASSLSSLAHLSLSLVGSNATPPPAASNPPRRSEASSPTPPRPLPARREGSSSVGRSTTPDPGRNATKTMATKKKAAAVTIHWR</sequence>
<evidence type="ECO:0000256" key="1">
    <source>
        <dbReference type="SAM" id="MobiDB-lite"/>
    </source>
</evidence>
<reference evidence="2" key="1">
    <citation type="submission" date="2014-09" db="EMBL/GenBank/DDBJ databases">
        <authorList>
            <person name="Magalhaes I.L.F."/>
            <person name="Oliveira U."/>
            <person name="Santos F.R."/>
            <person name="Vidigal T.H.D.A."/>
            <person name="Brescovit A.D."/>
            <person name="Santos A.J."/>
        </authorList>
    </citation>
    <scope>NUCLEOTIDE SEQUENCE</scope>
    <source>
        <tissue evidence="2">Shoot tissue taken approximately 20 cm above the soil surface</tissue>
    </source>
</reference>
<dbReference type="EMBL" id="GBRH01215620">
    <property type="protein sequence ID" value="JAD82275.1"/>
    <property type="molecule type" value="Transcribed_RNA"/>
</dbReference>
<organism evidence="2">
    <name type="scientific">Arundo donax</name>
    <name type="common">Giant reed</name>
    <name type="synonym">Donax arundinaceus</name>
    <dbReference type="NCBI Taxonomy" id="35708"/>
    <lineage>
        <taxon>Eukaryota</taxon>
        <taxon>Viridiplantae</taxon>
        <taxon>Streptophyta</taxon>
        <taxon>Embryophyta</taxon>
        <taxon>Tracheophyta</taxon>
        <taxon>Spermatophyta</taxon>
        <taxon>Magnoliopsida</taxon>
        <taxon>Liliopsida</taxon>
        <taxon>Poales</taxon>
        <taxon>Poaceae</taxon>
        <taxon>PACMAD clade</taxon>
        <taxon>Arundinoideae</taxon>
        <taxon>Arundineae</taxon>
        <taxon>Arundo</taxon>
    </lineage>
</organism>
<evidence type="ECO:0000313" key="2">
    <source>
        <dbReference type="EMBL" id="JAD82275.1"/>
    </source>
</evidence>
<dbReference type="AlphaFoldDB" id="A0A0A9D9D4"/>
<feature type="region of interest" description="Disordered" evidence="1">
    <location>
        <begin position="36"/>
        <end position="105"/>
    </location>
</feature>
<proteinExistence type="predicted"/>
<feature type="compositionally biased region" description="Polar residues" evidence="1">
    <location>
        <begin position="72"/>
        <end position="81"/>
    </location>
</feature>
<reference evidence="2" key="2">
    <citation type="journal article" date="2015" name="Data Brief">
        <title>Shoot transcriptome of the giant reed, Arundo donax.</title>
        <authorList>
            <person name="Barrero R.A."/>
            <person name="Guerrero F.D."/>
            <person name="Moolhuijzen P."/>
            <person name="Goolsby J.A."/>
            <person name="Tidwell J."/>
            <person name="Bellgard S.E."/>
            <person name="Bellgard M.I."/>
        </authorList>
    </citation>
    <scope>NUCLEOTIDE SEQUENCE</scope>
    <source>
        <tissue evidence="2">Shoot tissue taken approximately 20 cm above the soil surface</tissue>
    </source>
</reference>
<accession>A0A0A9D9D4</accession>
<protein>
    <submittedName>
        <fullName evidence="2">Uncharacterized protein</fullName>
    </submittedName>
</protein>
<name>A0A0A9D9D4_ARUDO</name>